<comment type="caution">
    <text evidence="2">The sequence shown here is derived from an EMBL/GenBank/DDBJ whole genome shotgun (WGS) entry which is preliminary data.</text>
</comment>
<dbReference type="EMBL" id="WNKQ01000018">
    <property type="protein sequence ID" value="KAF5845796.1"/>
    <property type="molecule type" value="Genomic_DNA"/>
</dbReference>
<evidence type="ECO:0000313" key="2">
    <source>
        <dbReference type="EMBL" id="KAF5845796.1"/>
    </source>
</evidence>
<evidence type="ECO:0000259" key="1">
    <source>
        <dbReference type="Pfam" id="PF06985"/>
    </source>
</evidence>
<evidence type="ECO:0000313" key="3">
    <source>
        <dbReference type="Proteomes" id="UP000624244"/>
    </source>
</evidence>
<reference evidence="2" key="1">
    <citation type="submission" date="2019-11" db="EMBL/GenBank/DDBJ databases">
        <title>Bipolaris sorokiniana Genome sequencing.</title>
        <authorList>
            <person name="Wang H."/>
        </authorList>
    </citation>
    <scope>NUCLEOTIDE SEQUENCE</scope>
</reference>
<gene>
    <name evidence="2" type="ORF">GGP41_009663</name>
</gene>
<sequence length="642" mass="71600">MVGLYAELKLAPEDQIRLVNILPRNESSALACELRIVDLRERPEYVALSYTWGSPTPLPDEGAEALLSKPSVILLCRAKCGFADQPYPLWHQVLITENLYAFLLRARDNDSFAQNSYWIDAICIDQENSAERCHQVQMMGRIYRSAGIVHAWLGEEDDDTRIAFELIRALLGFCSRITERRVRIKALMDITPKSLGSASLTARLGPCADVTAWMAMANLFQRRYFTRAWIIQEIILGRKIKALCGSHIVSWEAITTVSEFVSVTPWKRWISNVTSSPHGGHDVPNLLDVNKFSNSLLYSLIRFRRFASTDPRDKVYSLLSITGESTLTKNRLVPVYGERSVAETYTLASIQILEDSDDLLLLCCAEGDSFRTIPSLPTWVPDWSCARALGLAITGYKRFAAAGTLARDLYINEEDRCLIIKGFRLDDIVSSSETKEAMLGGSQFSGLLRILNAMTPIYHTRQSRSEVLWRTLVTDTAGVPPRCPAPNSYRSAYVSWITSKLSASVKDSVQNIKDPAFVNTMADLVPTEISDSSPYSNASSIPYDSASSETQSSSVDYDEFETIFSHALHLRLFLTGRGYLGVGSISLLEQDSIWVVPGCRVPLILREINSHTFQVVGGAYVHGFMQGEALESGPIFRNVTLV</sequence>
<dbReference type="Pfam" id="PF26639">
    <property type="entry name" value="Het-6_barrel"/>
    <property type="match status" value="1"/>
</dbReference>
<dbReference type="AlphaFoldDB" id="A0A8H5ZAL7"/>
<dbReference type="InterPro" id="IPR052895">
    <property type="entry name" value="HetReg/Transcr_Mod"/>
</dbReference>
<dbReference type="Pfam" id="PF06985">
    <property type="entry name" value="HET"/>
    <property type="match status" value="1"/>
</dbReference>
<dbReference type="PANTHER" id="PTHR24148">
    <property type="entry name" value="ANKYRIN REPEAT DOMAIN-CONTAINING PROTEIN 39 HOMOLOG-RELATED"/>
    <property type="match status" value="1"/>
</dbReference>
<dbReference type="PANTHER" id="PTHR24148:SF73">
    <property type="entry name" value="HET DOMAIN PROTEIN (AFU_ORTHOLOGUE AFUA_8G01020)"/>
    <property type="match status" value="1"/>
</dbReference>
<organism evidence="2 3">
    <name type="scientific">Cochliobolus sativus</name>
    <name type="common">Common root rot and spot blotch fungus</name>
    <name type="synonym">Bipolaris sorokiniana</name>
    <dbReference type="NCBI Taxonomy" id="45130"/>
    <lineage>
        <taxon>Eukaryota</taxon>
        <taxon>Fungi</taxon>
        <taxon>Dikarya</taxon>
        <taxon>Ascomycota</taxon>
        <taxon>Pezizomycotina</taxon>
        <taxon>Dothideomycetes</taxon>
        <taxon>Pleosporomycetidae</taxon>
        <taxon>Pleosporales</taxon>
        <taxon>Pleosporineae</taxon>
        <taxon>Pleosporaceae</taxon>
        <taxon>Bipolaris</taxon>
    </lineage>
</organism>
<proteinExistence type="predicted"/>
<name>A0A8H5ZAL7_COCSA</name>
<dbReference type="InterPro" id="IPR010730">
    <property type="entry name" value="HET"/>
</dbReference>
<accession>A0A8H5ZAL7</accession>
<feature type="domain" description="Heterokaryon incompatibility" evidence="1">
    <location>
        <begin position="45"/>
        <end position="233"/>
    </location>
</feature>
<dbReference type="Proteomes" id="UP000624244">
    <property type="component" value="Unassembled WGS sequence"/>
</dbReference>
<protein>
    <recommendedName>
        <fullName evidence="1">Heterokaryon incompatibility domain-containing protein</fullName>
    </recommendedName>
</protein>